<dbReference type="Pfam" id="PF09962">
    <property type="entry name" value="DUF2196"/>
    <property type="match status" value="1"/>
</dbReference>
<proteinExistence type="predicted"/>
<dbReference type="NCBIfam" id="TIGR03833">
    <property type="entry name" value="YwbE family protein"/>
    <property type="match status" value="1"/>
</dbReference>
<dbReference type="PANTHER" id="PTHR40069:SF1">
    <property type="entry name" value="YWBE PROTEIN"/>
    <property type="match status" value="1"/>
</dbReference>
<accession>A0A3N2Q5U7</accession>
<evidence type="ECO:0000313" key="3">
    <source>
        <dbReference type="Proteomes" id="UP000272025"/>
    </source>
</evidence>
<protein>
    <submittedName>
        <fullName evidence="2">Uncharacterized protein</fullName>
    </submittedName>
</protein>
<sequence length="319" mass="34316">MVEIMKPEGQSAPSSTPWLRIRSFKMLWIRNRERSPKIEPDVEAQISSSHSGHLRSPPAQHYAPSPRVPTTAVVIRGASVNIVLKADQPTGRTVSGVVQDILTRGNHPRGIKVRLTDGRVGRVQSLAGSATSAARDDDNRHDQQDLQDQQPRDQTGDDTRALDQDQSRWAGRDGRGRGPRPRYRDVREQHEALEPPPQTFGLDAYIRPAKTKKGRGGDAHRDGCTVPGDNTTASAVSAAASAQSLATNEATATCPVCGVFEGDAAAVEHHTMGILPTRGGYTGGTLSAMLRLPSLENVSDASRPSHPPSSGAYARSLRP</sequence>
<organism evidence="2 3">
    <name type="scientific">Sodiomyces alkalinus (strain CBS 110278 / VKM F-3762 / F11)</name>
    <name type="common">Alkaliphilic filamentous fungus</name>
    <dbReference type="NCBI Taxonomy" id="1314773"/>
    <lineage>
        <taxon>Eukaryota</taxon>
        <taxon>Fungi</taxon>
        <taxon>Dikarya</taxon>
        <taxon>Ascomycota</taxon>
        <taxon>Pezizomycotina</taxon>
        <taxon>Sordariomycetes</taxon>
        <taxon>Hypocreomycetidae</taxon>
        <taxon>Glomerellales</taxon>
        <taxon>Plectosphaerellaceae</taxon>
        <taxon>Sodiomyces</taxon>
    </lineage>
</organism>
<dbReference type="AlphaFoldDB" id="A0A3N2Q5U7"/>
<evidence type="ECO:0000256" key="1">
    <source>
        <dbReference type="SAM" id="MobiDB-lite"/>
    </source>
</evidence>
<name>A0A3N2Q5U7_SODAK</name>
<gene>
    <name evidence="2" type="ORF">SODALDRAFT_354281</name>
</gene>
<evidence type="ECO:0000313" key="2">
    <source>
        <dbReference type="EMBL" id="ROT42153.1"/>
    </source>
</evidence>
<dbReference type="OrthoDB" id="20105at2759"/>
<dbReference type="EMBL" id="ML119051">
    <property type="protein sequence ID" value="ROT42153.1"/>
    <property type="molecule type" value="Genomic_DNA"/>
</dbReference>
<feature type="region of interest" description="Disordered" evidence="1">
    <location>
        <begin position="46"/>
        <end position="67"/>
    </location>
</feature>
<feature type="region of interest" description="Disordered" evidence="1">
    <location>
        <begin position="296"/>
        <end position="319"/>
    </location>
</feature>
<feature type="compositionally biased region" description="Basic and acidic residues" evidence="1">
    <location>
        <begin position="134"/>
        <end position="193"/>
    </location>
</feature>
<dbReference type="RefSeq" id="XP_028469959.1">
    <property type="nucleotide sequence ID" value="XM_028613710.1"/>
</dbReference>
<dbReference type="Proteomes" id="UP000272025">
    <property type="component" value="Unassembled WGS sequence"/>
</dbReference>
<reference evidence="2 3" key="1">
    <citation type="journal article" date="2018" name="Mol. Ecol.">
        <title>The obligate alkalophilic soda-lake fungus Sodiomyces alkalinus has shifted to a protein diet.</title>
        <authorList>
            <person name="Grum-Grzhimaylo A.A."/>
            <person name="Falkoski D.L."/>
            <person name="van den Heuvel J."/>
            <person name="Valero-Jimenez C.A."/>
            <person name="Min B."/>
            <person name="Choi I.G."/>
            <person name="Lipzen A."/>
            <person name="Daum C.G."/>
            <person name="Aanen D.K."/>
            <person name="Tsang A."/>
            <person name="Henrissat B."/>
            <person name="Bilanenko E.N."/>
            <person name="de Vries R.P."/>
            <person name="van Kan J.A.L."/>
            <person name="Grigoriev I.V."/>
            <person name="Debets A.J.M."/>
        </authorList>
    </citation>
    <scope>NUCLEOTIDE SEQUENCE [LARGE SCALE GENOMIC DNA]</scope>
    <source>
        <strain evidence="2 3">F11</strain>
    </source>
</reference>
<dbReference type="PANTHER" id="PTHR40069">
    <property type="entry name" value="YWBE PROTEIN"/>
    <property type="match status" value="1"/>
</dbReference>
<feature type="region of interest" description="Disordered" evidence="1">
    <location>
        <begin position="126"/>
        <end position="202"/>
    </location>
</feature>
<dbReference type="InterPro" id="IPR019240">
    <property type="entry name" value="DUF2196"/>
</dbReference>
<keyword evidence="3" id="KW-1185">Reference proteome</keyword>
<dbReference type="GeneID" id="39582188"/>